<dbReference type="Pfam" id="PF13768">
    <property type="entry name" value="VWA_3"/>
    <property type="match status" value="1"/>
</dbReference>
<sequence length="710" mass="77482">MVSQQDAGKGLIRHCYKAVLLLSTAFLPMYTSATAAVPTSATKSAESRVEMVNAIAQGSLITYDSAGKASVSLPIKTTVNMQVSGWVNRVSLRHEFSNNQFVWVNGEYLFPLPNEAAVDGLRMYIGERVIEGEIKPKAKANALFNEAKKQGKKASLLQQKRPNIFSAEVANLAPGETLIVELNYQELVHYDNGEFSLRFPMVVAPRYKPRGEKSALSNMAAEVNSYVASTLGDLQGSESERVNLVDIEVTLDAGMPIGEINSPYHQIEVSSNGDSQAQIQLTAAKANSDFVLNWRPIVGSAPKAAIFSQQGKTHVSDLESKATAAQPQYSLVMLLPPQDKMRLSALAPRELILVIDTSGSMSGEAIEQAKASIIYALAGLSAQDSFNILQFNSNVYALSDTPLNASAKNIGRAQAYVQRLQANGGTEMSLALDKALSQQDANRERLRQVLFITDGAVGNEPQLFTQIRNQLQQSRLFTIGIGDAPNAHFMQRAAELGRGTYTYIGKQSEVKSKMVAMLDKLEKPTVTDVEVHFADGSVPDYWPASIPDLYAHEPIMVAMKLPSFSDKELVVSGQLAGQYWQQSLVIENSAEAKGLDLIWARKQIAALELSKEPANRDRIEKQVTAISLNYHVMSAYTSLVAIDKTPVRPIGDKLVNGRVLPHTPKGWQRLPQTATSSYAMLIFGGMLILLSLLYWGSFSGVGRRAKKAAL</sequence>
<keyword evidence="2" id="KW-0732">Signal</keyword>
<dbReference type="HOGENOM" id="CLU_011139_1_1_6"/>
<dbReference type="NCBIfam" id="TIGR03788">
    <property type="entry name" value="marine_srt_targ"/>
    <property type="match status" value="1"/>
</dbReference>
<evidence type="ECO:0000256" key="1">
    <source>
        <dbReference type="SAM" id="Phobius"/>
    </source>
</evidence>
<keyword evidence="1" id="KW-0812">Transmembrane</keyword>
<dbReference type="InterPro" id="IPR013694">
    <property type="entry name" value="VIT"/>
</dbReference>
<dbReference type="PROSITE" id="PS50234">
    <property type="entry name" value="VWFA"/>
    <property type="match status" value="1"/>
</dbReference>
<dbReference type="PANTHER" id="PTHR45737">
    <property type="entry name" value="VON WILLEBRAND FACTOR A DOMAIN-CONTAINING PROTEIN 5A"/>
    <property type="match status" value="1"/>
</dbReference>
<dbReference type="RefSeq" id="WP_020913158.1">
    <property type="nucleotide sequence ID" value="NC_011566.1"/>
</dbReference>
<dbReference type="Proteomes" id="UP000000753">
    <property type="component" value="Chromosome"/>
</dbReference>
<evidence type="ECO:0000256" key="2">
    <source>
        <dbReference type="SAM" id="SignalP"/>
    </source>
</evidence>
<feature type="chain" id="PRO_5002869758" evidence="2">
    <location>
        <begin position="36"/>
        <end position="710"/>
    </location>
</feature>
<feature type="signal peptide" evidence="2">
    <location>
        <begin position="1"/>
        <end position="35"/>
    </location>
</feature>
<evidence type="ECO:0000259" key="3">
    <source>
        <dbReference type="PROSITE" id="PS50234"/>
    </source>
</evidence>
<dbReference type="InterPro" id="IPR002035">
    <property type="entry name" value="VWF_A"/>
</dbReference>
<accession>B8CPU4</accession>
<dbReference type="eggNOG" id="COG2304">
    <property type="taxonomic scope" value="Bacteria"/>
</dbReference>
<evidence type="ECO:0000313" key="5">
    <source>
        <dbReference type="EMBL" id="ACJ29807.1"/>
    </source>
</evidence>
<dbReference type="STRING" id="225849.swp_3092"/>
<dbReference type="PROSITE" id="PS51468">
    <property type="entry name" value="VIT"/>
    <property type="match status" value="1"/>
</dbReference>
<dbReference type="InterPro" id="IPR022440">
    <property type="entry name" value="CHP03788"/>
</dbReference>
<dbReference type="Pfam" id="PF08487">
    <property type="entry name" value="VIT"/>
    <property type="match status" value="1"/>
</dbReference>
<dbReference type="Gene3D" id="3.40.50.410">
    <property type="entry name" value="von Willebrand factor, type A domain"/>
    <property type="match status" value="1"/>
</dbReference>
<gene>
    <name evidence="5" type="ordered locus">swp_3092</name>
</gene>
<dbReference type="SMART" id="SM00327">
    <property type="entry name" value="VWA"/>
    <property type="match status" value="1"/>
</dbReference>
<name>B8CPU4_SHEPW</name>
<reference evidence="5 6" key="1">
    <citation type="journal article" date="2008" name="PLoS ONE">
        <title>Environmental adaptation: genomic analysis of the piezotolerant and psychrotolerant deep-sea iron reducing bacterium Shewanella piezotolerans WP3.</title>
        <authorList>
            <person name="Wang F."/>
            <person name="Wang J."/>
            <person name="Jian H."/>
            <person name="Zhang B."/>
            <person name="Li S."/>
            <person name="Wang F."/>
            <person name="Zeng X."/>
            <person name="Gao L."/>
            <person name="Bartlett D.H."/>
            <person name="Yu J."/>
            <person name="Hu S."/>
            <person name="Xiao X."/>
        </authorList>
    </citation>
    <scope>NUCLEOTIDE SEQUENCE [LARGE SCALE GENOMIC DNA]</scope>
    <source>
        <strain evidence="6">WP3 / JCM 13877</strain>
    </source>
</reference>
<dbReference type="PANTHER" id="PTHR45737:SF6">
    <property type="entry name" value="VON WILLEBRAND FACTOR A DOMAIN-CONTAINING PROTEIN 5A"/>
    <property type="match status" value="1"/>
</dbReference>
<dbReference type="SUPFAM" id="SSF53300">
    <property type="entry name" value="vWA-like"/>
    <property type="match status" value="1"/>
</dbReference>
<keyword evidence="1" id="KW-1133">Transmembrane helix</keyword>
<dbReference type="InterPro" id="IPR036465">
    <property type="entry name" value="vWFA_dom_sf"/>
</dbReference>
<dbReference type="EMBL" id="CP000472">
    <property type="protein sequence ID" value="ACJ29807.1"/>
    <property type="molecule type" value="Genomic_DNA"/>
</dbReference>
<organism evidence="5 6">
    <name type="scientific">Shewanella piezotolerans (strain WP3 / JCM 13877)</name>
    <dbReference type="NCBI Taxonomy" id="225849"/>
    <lineage>
        <taxon>Bacteria</taxon>
        <taxon>Pseudomonadati</taxon>
        <taxon>Pseudomonadota</taxon>
        <taxon>Gammaproteobacteria</taxon>
        <taxon>Alteromonadales</taxon>
        <taxon>Shewanellaceae</taxon>
        <taxon>Shewanella</taxon>
    </lineage>
</organism>
<dbReference type="KEGG" id="swp:swp_3092"/>
<dbReference type="AlphaFoldDB" id="B8CPU4"/>
<evidence type="ECO:0000313" key="6">
    <source>
        <dbReference type="Proteomes" id="UP000000753"/>
    </source>
</evidence>
<feature type="transmembrane region" description="Helical" evidence="1">
    <location>
        <begin position="678"/>
        <end position="697"/>
    </location>
</feature>
<dbReference type="SMART" id="SM00609">
    <property type="entry name" value="VIT"/>
    <property type="match status" value="1"/>
</dbReference>
<proteinExistence type="predicted"/>
<keyword evidence="6" id="KW-1185">Reference proteome</keyword>
<feature type="domain" description="VIT" evidence="4">
    <location>
        <begin position="58"/>
        <end position="186"/>
    </location>
</feature>
<protein>
    <submittedName>
        <fullName evidence="5">von Willebrand factor, type A</fullName>
    </submittedName>
</protein>
<keyword evidence="1" id="KW-0472">Membrane</keyword>
<evidence type="ECO:0000259" key="4">
    <source>
        <dbReference type="PROSITE" id="PS51468"/>
    </source>
</evidence>
<feature type="domain" description="VWFA" evidence="3">
    <location>
        <begin position="350"/>
        <end position="521"/>
    </location>
</feature>